<dbReference type="SMART" id="SM00028">
    <property type="entry name" value="TPR"/>
    <property type="match status" value="3"/>
</dbReference>
<dbReference type="Gene3D" id="1.25.40.10">
    <property type="entry name" value="Tetratricopeptide repeat domain"/>
    <property type="match status" value="1"/>
</dbReference>
<feature type="repeat" description="TPR" evidence="5">
    <location>
        <begin position="40"/>
        <end position="73"/>
    </location>
</feature>
<dbReference type="KEGG" id="pfp:PFL1_03716"/>
<dbReference type="InterPro" id="IPR011990">
    <property type="entry name" value="TPR-like_helical_dom_sf"/>
</dbReference>
<dbReference type="PROSITE" id="PS50005">
    <property type="entry name" value="TPR"/>
    <property type="match status" value="2"/>
</dbReference>
<dbReference type="InterPro" id="IPR019734">
    <property type="entry name" value="TPR_rpt"/>
</dbReference>
<dbReference type="Pfam" id="PF13877">
    <property type="entry name" value="RPAP3_C"/>
    <property type="match status" value="1"/>
</dbReference>
<dbReference type="HOGENOM" id="CLU_023272_0_0_1"/>
<dbReference type="SUPFAM" id="SSF48452">
    <property type="entry name" value="TPR-like"/>
    <property type="match status" value="1"/>
</dbReference>
<organism evidence="8 9">
    <name type="scientific">Pseudozyma flocculosa PF-1</name>
    <dbReference type="NCBI Taxonomy" id="1277687"/>
    <lineage>
        <taxon>Eukaryota</taxon>
        <taxon>Fungi</taxon>
        <taxon>Dikarya</taxon>
        <taxon>Basidiomycota</taxon>
        <taxon>Ustilaginomycotina</taxon>
        <taxon>Ustilaginomycetes</taxon>
        <taxon>Ustilaginales</taxon>
        <taxon>Ustilaginaceae</taxon>
        <taxon>Pseudozyma</taxon>
    </lineage>
</organism>
<evidence type="ECO:0000256" key="2">
    <source>
        <dbReference type="ARBA" id="ARBA00022803"/>
    </source>
</evidence>
<feature type="compositionally biased region" description="Polar residues" evidence="6">
    <location>
        <begin position="146"/>
        <end position="156"/>
    </location>
</feature>
<evidence type="ECO:0000256" key="5">
    <source>
        <dbReference type="PROSITE-ProRule" id="PRU00339"/>
    </source>
</evidence>
<keyword evidence="2 5" id="KW-0802">TPR repeat</keyword>
<dbReference type="GeneID" id="19317824"/>
<dbReference type="AlphaFoldDB" id="A0A061HA64"/>
<feature type="repeat" description="TPR" evidence="5">
    <location>
        <begin position="74"/>
        <end position="107"/>
    </location>
</feature>
<dbReference type="RefSeq" id="XP_007879426.1">
    <property type="nucleotide sequence ID" value="XM_007881235.1"/>
</dbReference>
<dbReference type="EMBL" id="KE361633">
    <property type="protein sequence ID" value="EPQ28915.1"/>
    <property type="molecule type" value="Genomic_DNA"/>
</dbReference>
<evidence type="ECO:0000256" key="6">
    <source>
        <dbReference type="SAM" id="MobiDB-lite"/>
    </source>
</evidence>
<reference evidence="8 9" key="1">
    <citation type="journal article" date="2013" name="Plant Cell">
        <title>The transition from a phytopathogenic smut ancestor to an anamorphic biocontrol agent deciphered by comparative whole-genome analysis.</title>
        <authorList>
            <person name="Lefebvre F."/>
            <person name="Joly D.L."/>
            <person name="Labbe C."/>
            <person name="Teichmann B."/>
            <person name="Linning R."/>
            <person name="Belzile F."/>
            <person name="Bakkeren G."/>
            <person name="Belanger R.R."/>
        </authorList>
    </citation>
    <scope>NUCLEOTIDE SEQUENCE [LARGE SCALE GENOMIC DNA]</scope>
    <source>
        <strain evidence="8 9">PF-1</strain>
    </source>
</reference>
<feature type="domain" description="RNA-polymerase II-associated protein 3-like C-terminal" evidence="7">
    <location>
        <begin position="297"/>
        <end position="423"/>
    </location>
</feature>
<dbReference type="Proteomes" id="UP000053664">
    <property type="component" value="Unassembled WGS sequence"/>
</dbReference>
<evidence type="ECO:0000313" key="8">
    <source>
        <dbReference type="EMBL" id="EPQ28915.1"/>
    </source>
</evidence>
<name>A0A061HA64_9BASI</name>
<proteinExistence type="inferred from homology"/>
<dbReference type="OrthoDB" id="629492at2759"/>
<protein>
    <recommendedName>
        <fullName evidence="4">RNA polymerase II-associated protein 3</fullName>
    </recommendedName>
</protein>
<evidence type="ECO:0000256" key="1">
    <source>
        <dbReference type="ARBA" id="ARBA00022737"/>
    </source>
</evidence>
<dbReference type="PANTHER" id="PTHR46423">
    <property type="entry name" value="RNA POLYMERASE II-ASSOCIATED PROTEIN 3"/>
    <property type="match status" value="1"/>
</dbReference>
<evidence type="ECO:0000313" key="9">
    <source>
        <dbReference type="Proteomes" id="UP000053664"/>
    </source>
</evidence>
<comment type="similarity">
    <text evidence="3">Belongs to the RPAP3 family.</text>
</comment>
<sequence length="453" mass="48358">MDKVKAQQEKAKGNSAFARGEWAIAVGHYAAAHLADPTEPTIPLNRAMAYLKLGKFHDAERDCTTALRLSPRNVKATFRRAKARLGAGNLVDAQMDFEQVLELDPRNNEAKAELVSLKATLEQSRPRRTTPLDLPQPPDIPIIGTPANSGQGSDQPGTAPGSSVEAARKFLQQVGMQDPIEADRHGPAPHPPAKIPHRLPGETGGFLREVASKRVVDKPAPTTPAQAPKASTSLITPLAEKDVDKTGNMPAPVSTAARKTASALSFGTAPVAADGAARLQGRQPAPLTSPSSTRRLNAVEFQRLWKESSRLGATAEQGAGAREQQIAQQQLRFLHSLEATTLPVAMDSLLEPELLASLLLSLDTSVRMIAQLDSGADANTRPVKLPSSADASRLLDVVRGLVTSLPRCKRFSMVVAMLDASEKRAASTLIHALEDNDALEPADVAKAHEAWEA</sequence>
<dbReference type="eggNOG" id="KOG4648">
    <property type="taxonomic scope" value="Eukaryota"/>
</dbReference>
<dbReference type="GO" id="GO:0101031">
    <property type="term" value="C:protein folding chaperone complex"/>
    <property type="evidence" value="ECO:0007669"/>
    <property type="project" value="TreeGrafter"/>
</dbReference>
<keyword evidence="1" id="KW-0677">Repeat</keyword>
<evidence type="ECO:0000259" key="7">
    <source>
        <dbReference type="Pfam" id="PF13877"/>
    </source>
</evidence>
<dbReference type="InterPro" id="IPR025986">
    <property type="entry name" value="RPAP3-like_C"/>
</dbReference>
<evidence type="ECO:0000256" key="4">
    <source>
        <dbReference type="ARBA" id="ARBA00040133"/>
    </source>
</evidence>
<feature type="region of interest" description="Disordered" evidence="6">
    <location>
        <begin position="118"/>
        <end position="163"/>
    </location>
</feature>
<evidence type="ECO:0000256" key="3">
    <source>
        <dbReference type="ARBA" id="ARBA00038275"/>
    </source>
</evidence>
<accession>A0A061HA64</accession>
<dbReference type="InterPro" id="IPR051966">
    <property type="entry name" value="RPAP3"/>
</dbReference>
<gene>
    <name evidence="8" type="ORF">PFL1_03716</name>
</gene>
<dbReference type="PANTHER" id="PTHR46423:SF1">
    <property type="entry name" value="RNA POLYMERASE II-ASSOCIATED PROTEIN 3"/>
    <property type="match status" value="1"/>
</dbReference>